<organism evidence="1 2">
    <name type="scientific">Purpureocillium lilacinum</name>
    <name type="common">Paecilomyces lilacinus</name>
    <dbReference type="NCBI Taxonomy" id="33203"/>
    <lineage>
        <taxon>Eukaryota</taxon>
        <taxon>Fungi</taxon>
        <taxon>Dikarya</taxon>
        <taxon>Ascomycota</taxon>
        <taxon>Pezizomycotina</taxon>
        <taxon>Sordariomycetes</taxon>
        <taxon>Hypocreomycetidae</taxon>
        <taxon>Hypocreales</taxon>
        <taxon>Ophiocordycipitaceae</taxon>
        <taxon>Purpureocillium</taxon>
    </lineage>
</organism>
<dbReference type="EMBL" id="JBGNUJ010000002">
    <property type="protein sequence ID" value="KAL3964080.1"/>
    <property type="molecule type" value="Genomic_DNA"/>
</dbReference>
<dbReference type="Proteomes" id="UP001638806">
    <property type="component" value="Unassembled WGS sequence"/>
</dbReference>
<reference evidence="1" key="1">
    <citation type="submission" date="2024-12" db="EMBL/GenBank/DDBJ databases">
        <title>Comparative genomics and development of molecular markers within Purpureocillium lilacinum and among Purpureocillium species.</title>
        <authorList>
            <person name="Yeh Z.-Y."/>
            <person name="Ni N.-T."/>
            <person name="Lo P.-H."/>
            <person name="Mushyakhwo K."/>
            <person name="Lin C.-F."/>
            <person name="Nai Y.-S."/>
        </authorList>
    </citation>
    <scope>NUCLEOTIDE SEQUENCE</scope>
    <source>
        <strain evidence="1">NCHU-NPUST-175</strain>
    </source>
</reference>
<proteinExistence type="predicted"/>
<gene>
    <name evidence="1" type="ORF">ACCO45_001084</name>
</gene>
<protein>
    <submittedName>
        <fullName evidence="1">Uncharacterized protein</fullName>
    </submittedName>
</protein>
<accession>A0ACC4E5Z9</accession>
<comment type="caution">
    <text evidence="1">The sequence shown here is derived from an EMBL/GenBank/DDBJ whole genome shotgun (WGS) entry which is preliminary data.</text>
</comment>
<sequence>MPTPNAPTQIDSTLSSQHGVSSVASPLTWGASRNALIRVRMHRPRPTTKSPPSRPLRRALVAIVHAPQRIPQHRLLAGALDRLLALQRYTWL</sequence>
<keyword evidence="2" id="KW-1185">Reference proteome</keyword>
<evidence type="ECO:0000313" key="1">
    <source>
        <dbReference type="EMBL" id="KAL3964080.1"/>
    </source>
</evidence>
<name>A0ACC4E5Z9_PURLI</name>
<evidence type="ECO:0000313" key="2">
    <source>
        <dbReference type="Proteomes" id="UP001638806"/>
    </source>
</evidence>